<dbReference type="InParanoid" id="I7MD11"/>
<dbReference type="EMBL" id="GG662622">
    <property type="protein sequence ID" value="EAR85293.4"/>
    <property type="molecule type" value="Genomic_DNA"/>
</dbReference>
<dbReference type="KEGG" id="tet:TTHERM_00470660"/>
<sequence length="256" mass="30202">MNTYSNRQSQDAKQIVQEKQSSQKLDLMSQEESLQGENKEQTHQSIQIVHDHISDQQIENQLESYEVIQQQHVDDQSYIQKMNKQESFGPKGNNDSGLFFITNPNFKTPSQQMSDEQYSKIQTNPEQYYDKQVEKLSSIKSEILKNQAQIQEGNSLFKRLQIQQESEISKDTKQIEISIEQFIKKLTANLQEQDQEMRYIQKQIDQQTIENQPIIRCLQSFENRVFRMEKEIGLVPETQFSPEDVKQQNLNKMVFQ</sequence>
<evidence type="ECO:0000256" key="2">
    <source>
        <dbReference type="SAM" id="MobiDB-lite"/>
    </source>
</evidence>
<dbReference type="AlphaFoldDB" id="I7MD11"/>
<evidence type="ECO:0000313" key="3">
    <source>
        <dbReference type="EMBL" id="EAR85293.4"/>
    </source>
</evidence>
<evidence type="ECO:0000256" key="1">
    <source>
        <dbReference type="SAM" id="Coils"/>
    </source>
</evidence>
<reference evidence="4" key="1">
    <citation type="journal article" date="2006" name="PLoS Biol.">
        <title>Macronuclear genome sequence of the ciliate Tetrahymena thermophila, a model eukaryote.</title>
        <authorList>
            <person name="Eisen J.A."/>
            <person name="Coyne R.S."/>
            <person name="Wu M."/>
            <person name="Wu D."/>
            <person name="Thiagarajan M."/>
            <person name="Wortman J.R."/>
            <person name="Badger J.H."/>
            <person name="Ren Q."/>
            <person name="Amedeo P."/>
            <person name="Jones K.M."/>
            <person name="Tallon L.J."/>
            <person name="Delcher A.L."/>
            <person name="Salzberg S.L."/>
            <person name="Silva J.C."/>
            <person name="Haas B.J."/>
            <person name="Majoros W.H."/>
            <person name="Farzad M."/>
            <person name="Carlton J.M."/>
            <person name="Smith R.K. Jr."/>
            <person name="Garg J."/>
            <person name="Pearlman R.E."/>
            <person name="Karrer K.M."/>
            <person name="Sun L."/>
            <person name="Manning G."/>
            <person name="Elde N.C."/>
            <person name="Turkewitz A.P."/>
            <person name="Asai D.J."/>
            <person name="Wilkes D.E."/>
            <person name="Wang Y."/>
            <person name="Cai H."/>
            <person name="Collins K."/>
            <person name="Stewart B.A."/>
            <person name="Lee S.R."/>
            <person name="Wilamowska K."/>
            <person name="Weinberg Z."/>
            <person name="Ruzzo W.L."/>
            <person name="Wloga D."/>
            <person name="Gaertig J."/>
            <person name="Frankel J."/>
            <person name="Tsao C.-C."/>
            <person name="Gorovsky M.A."/>
            <person name="Keeling P.J."/>
            <person name="Waller R.F."/>
            <person name="Patron N.J."/>
            <person name="Cherry J.M."/>
            <person name="Stover N.A."/>
            <person name="Krieger C.J."/>
            <person name="del Toro C."/>
            <person name="Ryder H.F."/>
            <person name="Williamson S.C."/>
            <person name="Barbeau R.A."/>
            <person name="Hamilton E.P."/>
            <person name="Orias E."/>
        </authorList>
    </citation>
    <scope>NUCLEOTIDE SEQUENCE [LARGE SCALE GENOMIC DNA]</scope>
    <source>
        <strain evidence="4">SB210</strain>
    </source>
</reference>
<name>I7MD11_TETTS</name>
<protein>
    <submittedName>
        <fullName evidence="3">Uncharacterized protein</fullName>
    </submittedName>
</protein>
<feature type="compositionally biased region" description="Polar residues" evidence="2">
    <location>
        <begin position="1"/>
        <end position="36"/>
    </location>
</feature>
<proteinExistence type="predicted"/>
<dbReference type="RefSeq" id="XP_001032956.4">
    <property type="nucleotide sequence ID" value="XM_001032956.3"/>
</dbReference>
<dbReference type="Proteomes" id="UP000009168">
    <property type="component" value="Unassembled WGS sequence"/>
</dbReference>
<feature type="coiled-coil region" evidence="1">
    <location>
        <begin position="183"/>
        <end position="210"/>
    </location>
</feature>
<evidence type="ECO:0000313" key="4">
    <source>
        <dbReference type="Proteomes" id="UP000009168"/>
    </source>
</evidence>
<gene>
    <name evidence="3" type="ORF">TTHERM_00470660</name>
</gene>
<dbReference type="GeneID" id="7844951"/>
<keyword evidence="4" id="KW-1185">Reference proteome</keyword>
<accession>I7MD11</accession>
<keyword evidence="1" id="KW-0175">Coiled coil</keyword>
<feature type="region of interest" description="Disordered" evidence="2">
    <location>
        <begin position="1"/>
        <end position="43"/>
    </location>
</feature>
<organism evidence="3 4">
    <name type="scientific">Tetrahymena thermophila (strain SB210)</name>
    <dbReference type="NCBI Taxonomy" id="312017"/>
    <lineage>
        <taxon>Eukaryota</taxon>
        <taxon>Sar</taxon>
        <taxon>Alveolata</taxon>
        <taxon>Ciliophora</taxon>
        <taxon>Intramacronucleata</taxon>
        <taxon>Oligohymenophorea</taxon>
        <taxon>Hymenostomatida</taxon>
        <taxon>Tetrahymenina</taxon>
        <taxon>Tetrahymenidae</taxon>
        <taxon>Tetrahymena</taxon>
    </lineage>
</organism>